<dbReference type="STRING" id="1198449.ACAM_1265"/>
<keyword evidence="2" id="KW-0808">Transferase</keyword>
<organism evidence="2 3">
    <name type="scientific">Aeropyrum camini SY1 = JCM 12091</name>
    <dbReference type="NCBI Taxonomy" id="1198449"/>
    <lineage>
        <taxon>Archaea</taxon>
        <taxon>Thermoproteota</taxon>
        <taxon>Thermoprotei</taxon>
        <taxon>Desulfurococcales</taxon>
        <taxon>Desulfurococcaceae</taxon>
        <taxon>Aeropyrum</taxon>
    </lineage>
</organism>
<gene>
    <name evidence="2" type="ORF">ACAM_1265</name>
</gene>
<keyword evidence="3" id="KW-1185">Reference proteome</keyword>
<dbReference type="AlphaFoldDB" id="U3THC7"/>
<dbReference type="GO" id="GO:0016740">
    <property type="term" value="F:transferase activity"/>
    <property type="evidence" value="ECO:0007669"/>
    <property type="project" value="UniProtKB-KW"/>
</dbReference>
<dbReference type="Proteomes" id="UP000016887">
    <property type="component" value="Chromosome"/>
</dbReference>
<sequence length="96" mass="10308">MDTLLGRLPAEALPQEVGVGYNLAEPGGPNLLHTNLLPINVYHREEGWSLYGTVGRVDPAYPASQIHIPNLKHRQGHTHSSSKAANVNSPGIQAPV</sequence>
<dbReference type="KEGG" id="acj:ACAM_1265"/>
<name>U3THC7_9CREN</name>
<dbReference type="EMBL" id="AP012489">
    <property type="protein sequence ID" value="BAN90734.1"/>
    <property type="molecule type" value="Genomic_DNA"/>
</dbReference>
<proteinExistence type="predicted"/>
<evidence type="ECO:0000256" key="1">
    <source>
        <dbReference type="SAM" id="MobiDB-lite"/>
    </source>
</evidence>
<feature type="compositionally biased region" description="Polar residues" evidence="1">
    <location>
        <begin position="78"/>
        <end position="96"/>
    </location>
</feature>
<reference evidence="2 3" key="1">
    <citation type="journal article" date="2013" name="Appl. Environ. Microbiol.">
        <title>Variation of the Virus-Related Elements within Syntenic Genomes of the Hyperthermophilic Archaeon Aeropyrum.</title>
        <authorList>
            <person name="Daifuku T."/>
            <person name="Yoshida T."/>
            <person name="Kitamura T."/>
            <person name="Kawaichi S."/>
            <person name="Inoue T."/>
            <person name="Nomura K."/>
            <person name="Yoshida Y."/>
            <person name="Kuno S."/>
            <person name="Sako Y."/>
        </authorList>
    </citation>
    <scope>NUCLEOTIDE SEQUENCE [LARGE SCALE GENOMIC DNA]</scope>
    <source>
        <strain evidence="2 3">SY1</strain>
    </source>
</reference>
<evidence type="ECO:0000313" key="3">
    <source>
        <dbReference type="Proteomes" id="UP000016887"/>
    </source>
</evidence>
<protein>
    <submittedName>
        <fullName evidence="2">Predicted glutathione S-transferase</fullName>
    </submittedName>
</protein>
<evidence type="ECO:0000313" key="2">
    <source>
        <dbReference type="EMBL" id="BAN90734.1"/>
    </source>
</evidence>
<accession>U3THC7</accession>
<feature type="region of interest" description="Disordered" evidence="1">
    <location>
        <begin position="71"/>
        <end position="96"/>
    </location>
</feature>